<organism evidence="2 3">
    <name type="scientific">Tilletia caries</name>
    <name type="common">wheat bunt fungus</name>
    <dbReference type="NCBI Taxonomy" id="13290"/>
    <lineage>
        <taxon>Eukaryota</taxon>
        <taxon>Fungi</taxon>
        <taxon>Dikarya</taxon>
        <taxon>Basidiomycota</taxon>
        <taxon>Ustilaginomycotina</taxon>
        <taxon>Exobasidiomycetes</taxon>
        <taxon>Tilletiales</taxon>
        <taxon>Tilletiaceae</taxon>
        <taxon>Tilletia</taxon>
    </lineage>
</organism>
<feature type="region of interest" description="Disordered" evidence="1">
    <location>
        <begin position="94"/>
        <end position="316"/>
    </location>
</feature>
<feature type="compositionally biased region" description="Low complexity" evidence="1">
    <location>
        <begin position="227"/>
        <end position="249"/>
    </location>
</feature>
<feature type="compositionally biased region" description="Basic and acidic residues" evidence="1">
    <location>
        <begin position="307"/>
        <end position="316"/>
    </location>
</feature>
<accession>A0A177VCY4</accession>
<comment type="caution">
    <text evidence="2">The sequence shown here is derived from an EMBL/GenBank/DDBJ whole genome shotgun (WGS) entry which is preliminary data.</text>
</comment>
<feature type="compositionally biased region" description="Polar residues" evidence="1">
    <location>
        <begin position="271"/>
        <end position="283"/>
    </location>
</feature>
<feature type="compositionally biased region" description="Low complexity" evidence="1">
    <location>
        <begin position="115"/>
        <end position="145"/>
    </location>
</feature>
<sequence length="316" mass="33598">MLIKQLHEEHPLRSQTSPSIEDNSVQPTPSQPSAAADRRLQKAFFAQRQALSRSSSGSSSIDRTPHQRDGPHRDDVLTRASSLPVCFSRGKLCRKEEPKCERGEGLNTAHKRKSAQTSDASSSTTTSLPTPVTESYTSNSAPPSSSKRRRLLASGSWSQMRSVGPSQARAGSAPSYTPVQAPAYVLSPRIPSLSLRESVPPKIDETASDTGQSEPSAPSRTPPPPQSSLILPLPAAPRTPTAPRTQTSLSPPPPAPAAPPADPSQPGPPSTSNITTTSAAQSRHNPRILAFAMNHRPGQFAKRKLLAKAETKKGTG</sequence>
<feature type="region of interest" description="Disordered" evidence="1">
    <location>
        <begin position="1"/>
        <end position="81"/>
    </location>
</feature>
<dbReference type="AlphaFoldDB" id="A0A177VCY4"/>
<feature type="compositionally biased region" description="Basic and acidic residues" evidence="1">
    <location>
        <begin position="1"/>
        <end position="12"/>
    </location>
</feature>
<evidence type="ECO:0000313" key="3">
    <source>
        <dbReference type="Proteomes" id="UP000077671"/>
    </source>
</evidence>
<proteinExistence type="predicted"/>
<reference evidence="2" key="1">
    <citation type="submission" date="2016-04" db="EMBL/GenBank/DDBJ databases">
        <authorList>
            <person name="Nguyen H.D."/>
            <person name="Kesanakurti P."/>
            <person name="Cullis J."/>
            <person name="Levesque C.A."/>
            <person name="Hambleton S."/>
        </authorList>
    </citation>
    <scope>NUCLEOTIDE SEQUENCE</scope>
    <source>
        <strain evidence="2">DAOMC 238032</strain>
    </source>
</reference>
<gene>
    <name evidence="2" type="ORF">A4X03_0g2967</name>
</gene>
<evidence type="ECO:0000313" key="2">
    <source>
        <dbReference type="EMBL" id="KAE8261783.1"/>
    </source>
</evidence>
<feature type="compositionally biased region" description="Basic and acidic residues" evidence="1">
    <location>
        <begin position="94"/>
        <end position="104"/>
    </location>
</feature>
<name>A0A177VCY4_9BASI</name>
<evidence type="ECO:0000256" key="1">
    <source>
        <dbReference type="SAM" id="MobiDB-lite"/>
    </source>
</evidence>
<feature type="compositionally biased region" description="Polar residues" evidence="1">
    <location>
        <begin position="13"/>
        <end position="33"/>
    </location>
</feature>
<dbReference type="Proteomes" id="UP000077671">
    <property type="component" value="Unassembled WGS sequence"/>
</dbReference>
<dbReference type="EMBL" id="LWDD02000319">
    <property type="protein sequence ID" value="KAE8261783.1"/>
    <property type="molecule type" value="Genomic_DNA"/>
</dbReference>
<reference evidence="2" key="2">
    <citation type="journal article" date="2019" name="IMA Fungus">
        <title>Genome sequencing and comparison of five Tilletia species to identify candidate genes for the detection of regulated species infecting wheat.</title>
        <authorList>
            <person name="Nguyen H.D.T."/>
            <person name="Sultana T."/>
            <person name="Kesanakurti P."/>
            <person name="Hambleton S."/>
        </authorList>
    </citation>
    <scope>NUCLEOTIDE SEQUENCE</scope>
    <source>
        <strain evidence="2">DAOMC 238032</strain>
    </source>
</reference>
<feature type="compositionally biased region" description="Basic and acidic residues" evidence="1">
    <location>
        <begin position="63"/>
        <end position="77"/>
    </location>
</feature>
<feature type="compositionally biased region" description="Pro residues" evidence="1">
    <location>
        <begin position="250"/>
        <end position="269"/>
    </location>
</feature>
<protein>
    <submittedName>
        <fullName evidence="2">Uncharacterized protein</fullName>
    </submittedName>
</protein>